<sequence length="144" mass="16270">MLAASHVLIGASLARLVPNPAVGLPLALGLHFLGDLLPHWDLRTRHAVRSKLKIIALSLTDAGIGFIIGWWLFSRTVPAPYLIAMMFTAQLPDWLEAPYHIFEWNFPPFSSIKKLQSRLHHKLDLPWGLVWQMLVVIAFLTFSL</sequence>
<evidence type="ECO:0000256" key="1">
    <source>
        <dbReference type="SAM" id="Phobius"/>
    </source>
</evidence>
<dbReference type="AlphaFoldDB" id="A0A1J4RPD8"/>
<dbReference type="Proteomes" id="UP000183144">
    <property type="component" value="Unassembled WGS sequence"/>
</dbReference>
<dbReference type="EMBL" id="MNUI01000036">
    <property type="protein sequence ID" value="OIN89267.1"/>
    <property type="molecule type" value="Genomic_DNA"/>
</dbReference>
<feature type="transmembrane region" description="Helical" evidence="1">
    <location>
        <begin position="54"/>
        <end position="73"/>
    </location>
</feature>
<keyword evidence="1" id="KW-1133">Transmembrane helix</keyword>
<keyword evidence="1" id="KW-0472">Membrane</keyword>
<dbReference type="STRING" id="1805034.AUJ59_02005"/>
<protein>
    <submittedName>
        <fullName evidence="2">Uncharacterized protein</fullName>
    </submittedName>
</protein>
<name>A0A1J4RPD8_9BACT</name>
<proteinExistence type="predicted"/>
<feature type="transmembrane region" description="Helical" evidence="1">
    <location>
        <begin position="123"/>
        <end position="142"/>
    </location>
</feature>
<evidence type="ECO:0000313" key="2">
    <source>
        <dbReference type="EMBL" id="OIN89267.1"/>
    </source>
</evidence>
<reference evidence="2 3" key="1">
    <citation type="journal article" date="2016" name="Environ. Microbiol.">
        <title>Genomic resolution of a cold subsurface aquifer community provides metabolic insights for novel microbes adapted to high CO concentrations.</title>
        <authorList>
            <person name="Probst A.J."/>
            <person name="Castelle C.J."/>
            <person name="Singh A."/>
            <person name="Brown C.T."/>
            <person name="Anantharaman K."/>
            <person name="Sharon I."/>
            <person name="Hug L.A."/>
            <person name="Burstein D."/>
            <person name="Emerson J.B."/>
            <person name="Thomas B.C."/>
            <person name="Banfield J.F."/>
        </authorList>
    </citation>
    <scope>NUCLEOTIDE SEQUENCE [LARGE SCALE GENOMIC DNA]</scope>
    <source>
        <strain evidence="2">CG1_02_47_37</strain>
    </source>
</reference>
<evidence type="ECO:0000313" key="3">
    <source>
        <dbReference type="Proteomes" id="UP000183144"/>
    </source>
</evidence>
<comment type="caution">
    <text evidence="2">The sequence shown here is derived from an EMBL/GenBank/DDBJ whole genome shotgun (WGS) entry which is preliminary data.</text>
</comment>
<accession>A0A1J4RPD8</accession>
<gene>
    <name evidence="2" type="ORF">AUJ59_02005</name>
</gene>
<keyword evidence="1" id="KW-0812">Transmembrane</keyword>
<organism evidence="2 3">
    <name type="scientific">Candidatus Beckwithbacteria bacterium CG1_02_47_37</name>
    <dbReference type="NCBI Taxonomy" id="1805034"/>
    <lineage>
        <taxon>Bacteria</taxon>
        <taxon>Candidatus Beckwithiibacteriota</taxon>
    </lineage>
</organism>